<proteinExistence type="predicted"/>
<organism evidence="1 2">
    <name type="scientific">Pyricularia oryzae</name>
    <name type="common">Rice blast fungus</name>
    <name type="synonym">Magnaporthe oryzae</name>
    <dbReference type="NCBI Taxonomy" id="318829"/>
    <lineage>
        <taxon>Eukaryota</taxon>
        <taxon>Fungi</taxon>
        <taxon>Dikarya</taxon>
        <taxon>Ascomycota</taxon>
        <taxon>Pezizomycotina</taxon>
        <taxon>Sordariomycetes</taxon>
        <taxon>Sordariomycetidae</taxon>
        <taxon>Magnaporthales</taxon>
        <taxon>Pyriculariaceae</taxon>
        <taxon>Pyricularia</taxon>
    </lineage>
</organism>
<dbReference type="Proteomes" id="UP000294847">
    <property type="component" value="Chromosome 5"/>
</dbReference>
<gene>
    <name evidence="1" type="ORF">PoMZ_12076</name>
</gene>
<evidence type="ECO:0000313" key="2">
    <source>
        <dbReference type="Proteomes" id="UP000294847"/>
    </source>
</evidence>
<name>A0A4P7NM83_PYROR</name>
<reference evidence="1 2" key="1">
    <citation type="journal article" date="2019" name="Mol. Biol. Evol.">
        <title>Blast fungal genomes show frequent chromosomal changes, gene gains and losses, and effector gene turnover.</title>
        <authorList>
            <person name="Gomez Luciano L.B."/>
            <person name="Jason Tsai I."/>
            <person name="Chuma I."/>
            <person name="Tosa Y."/>
            <person name="Chen Y.H."/>
            <person name="Li J.Y."/>
            <person name="Li M.Y."/>
            <person name="Jade Lu M.Y."/>
            <person name="Nakayashiki H."/>
            <person name="Li W.H."/>
        </authorList>
    </citation>
    <scope>NUCLEOTIDE SEQUENCE [LARGE SCALE GENOMIC DNA]</scope>
    <source>
        <strain evidence="1">MZ5-1-6</strain>
    </source>
</reference>
<dbReference type="EMBL" id="CP034208">
    <property type="protein sequence ID" value="QBZ63179.1"/>
    <property type="molecule type" value="Genomic_DNA"/>
</dbReference>
<evidence type="ECO:0000313" key="1">
    <source>
        <dbReference type="EMBL" id="QBZ63179.1"/>
    </source>
</evidence>
<dbReference type="AlphaFoldDB" id="A0A4P7NM83"/>
<accession>A0A4P7NM83</accession>
<sequence>MGVRWVLQVVRRSRKIGGRCAEVGLGTWRGARRWRCDTGQFCRAPVKTAQIPSWSRNSMAIPPIPSSNAILSHESTTHGLDKHPRIGSQIHLQNTLQPTWKGSDPITRRLYVSLIHQSKKSQ</sequence>
<protein>
    <submittedName>
        <fullName evidence="1">Uncharacterized protein</fullName>
    </submittedName>
</protein>